<comment type="caution">
    <text evidence="2">The sequence shown here is derived from an EMBL/GenBank/DDBJ whole genome shotgun (WGS) entry which is preliminary data.</text>
</comment>
<dbReference type="EMBL" id="BAABKM010000002">
    <property type="protein sequence ID" value="GAA4699440.1"/>
    <property type="molecule type" value="Genomic_DNA"/>
</dbReference>
<keyword evidence="1" id="KW-0812">Transmembrane</keyword>
<organism evidence="2 3">
    <name type="scientific">Nocardioides conyzicola</name>
    <dbReference type="NCBI Taxonomy" id="1651781"/>
    <lineage>
        <taxon>Bacteria</taxon>
        <taxon>Bacillati</taxon>
        <taxon>Actinomycetota</taxon>
        <taxon>Actinomycetes</taxon>
        <taxon>Propionibacteriales</taxon>
        <taxon>Nocardioidaceae</taxon>
        <taxon>Nocardioides</taxon>
    </lineage>
</organism>
<reference evidence="3" key="1">
    <citation type="journal article" date="2019" name="Int. J. Syst. Evol. Microbiol.">
        <title>The Global Catalogue of Microorganisms (GCM) 10K type strain sequencing project: providing services to taxonomists for standard genome sequencing and annotation.</title>
        <authorList>
            <consortium name="The Broad Institute Genomics Platform"/>
            <consortium name="The Broad Institute Genome Sequencing Center for Infectious Disease"/>
            <person name="Wu L."/>
            <person name="Ma J."/>
        </authorList>
    </citation>
    <scope>NUCLEOTIDE SEQUENCE [LARGE SCALE GENOMIC DNA]</scope>
    <source>
        <strain evidence="3">JCM 18531</strain>
    </source>
</reference>
<evidence type="ECO:0000256" key="1">
    <source>
        <dbReference type="SAM" id="Phobius"/>
    </source>
</evidence>
<evidence type="ECO:0008006" key="4">
    <source>
        <dbReference type="Google" id="ProtNLM"/>
    </source>
</evidence>
<accession>A0ABP8X288</accession>
<evidence type="ECO:0000313" key="2">
    <source>
        <dbReference type="EMBL" id="GAA4699440.1"/>
    </source>
</evidence>
<evidence type="ECO:0000313" key="3">
    <source>
        <dbReference type="Proteomes" id="UP001499974"/>
    </source>
</evidence>
<dbReference type="Proteomes" id="UP001499974">
    <property type="component" value="Unassembled WGS sequence"/>
</dbReference>
<proteinExistence type="predicted"/>
<name>A0ABP8X288_9ACTN</name>
<feature type="transmembrane region" description="Helical" evidence="1">
    <location>
        <begin position="41"/>
        <end position="59"/>
    </location>
</feature>
<protein>
    <recommendedName>
        <fullName evidence="4">LigA protein</fullName>
    </recommendedName>
</protein>
<keyword evidence="1" id="KW-1133">Transmembrane helix</keyword>
<keyword evidence="1" id="KW-0472">Membrane</keyword>
<dbReference type="RefSeq" id="WP_345520593.1">
    <property type="nucleotide sequence ID" value="NZ_BAABKM010000002.1"/>
</dbReference>
<sequence length="293" mass="30670">MTDKPPATLDRLWDDIPTGSAPIKDVIAAGHVARRRKRRTALAGVATMTAVIVGGGFLATRGLPGTSGDEANRAIAADTGQPLVAHVETGVSEPVAAMFGDASFTDMAAWESDDQTLIYVSDMAYSSSCPPEASASVTDKGAFILKVRDDVGDGPCTADAGRVTVSVDGLTEPPSEVTLVAHGTIRTIPVRSTPVERDVYALECRTPDQFEQSTFEDWTGEQPRYATPQLAAASLLSDDESASAPDEVNTGKARVALLRADGTTRAVVTVAETDGAWRPDTISGCSGETLGHH</sequence>
<gene>
    <name evidence="2" type="ORF">GCM10023349_14680</name>
</gene>
<keyword evidence="3" id="KW-1185">Reference proteome</keyword>